<evidence type="ECO:0000259" key="2">
    <source>
        <dbReference type="Pfam" id="PF03372"/>
    </source>
</evidence>
<dbReference type="InterPro" id="IPR005135">
    <property type="entry name" value="Endo/exonuclease/phosphatase"/>
</dbReference>
<dbReference type="NCBIfam" id="NF033681">
    <property type="entry name" value="ExeM_NucH_DNase"/>
    <property type="match status" value="1"/>
</dbReference>
<feature type="domain" description="Endonuclease/exonuclease/phosphatase" evidence="2">
    <location>
        <begin position="332"/>
        <end position="652"/>
    </location>
</feature>
<dbReference type="InterPro" id="IPR047971">
    <property type="entry name" value="ExeM-like"/>
</dbReference>
<feature type="signal peptide" evidence="1">
    <location>
        <begin position="1"/>
        <end position="26"/>
    </location>
</feature>
<dbReference type="EMBL" id="JAPFCC010000001">
    <property type="protein sequence ID" value="MCW7553943.1"/>
    <property type="molecule type" value="Genomic_DNA"/>
</dbReference>
<feature type="chain" id="PRO_5047057248" evidence="1">
    <location>
        <begin position="27"/>
        <end position="661"/>
    </location>
</feature>
<reference evidence="3 4" key="1">
    <citation type="submission" date="2022-10" db="EMBL/GenBank/DDBJ databases">
        <title>High-quality genome sequences of two octocoral-associated bacteria, Endozoicomonas euniceicola EF212 and Endozoicomonas gorgoniicola PS125.</title>
        <authorList>
            <person name="Chiou Y.-J."/>
            <person name="Chen Y.-H."/>
        </authorList>
    </citation>
    <scope>NUCLEOTIDE SEQUENCE [LARGE SCALE GENOMIC DNA]</scope>
    <source>
        <strain evidence="3 4">PS125</strain>
    </source>
</reference>
<dbReference type="SUPFAM" id="SSF56219">
    <property type="entry name" value="DNase I-like"/>
    <property type="match status" value="1"/>
</dbReference>
<dbReference type="Gene3D" id="3.60.10.10">
    <property type="entry name" value="Endonuclease/exonuclease/phosphatase"/>
    <property type="match status" value="1"/>
</dbReference>
<gene>
    <name evidence="3" type="ORF">NX722_15195</name>
</gene>
<keyword evidence="3" id="KW-0540">Nuclease</keyword>
<dbReference type="PANTHER" id="PTHR42834">
    <property type="entry name" value="ENDONUCLEASE/EXONUCLEASE/PHOSPHATASE FAMILY PROTEIN (AFU_ORTHOLOGUE AFUA_3G09210)"/>
    <property type="match status" value="1"/>
</dbReference>
<dbReference type="Proteomes" id="UP001209854">
    <property type="component" value="Unassembled WGS sequence"/>
</dbReference>
<name>A0ABT3MX35_9GAMM</name>
<evidence type="ECO:0000313" key="3">
    <source>
        <dbReference type="EMBL" id="MCW7553943.1"/>
    </source>
</evidence>
<sequence>MFRLFSYDILLSGSLLAALAQPPAIAQVPYRIHDVQGSGGESPHKGERVSIEGILTGFYSKGRKSPYGFFLQEPKEREDDDDKTSEGVFVYFPKEWEQVKQNDLVQVNGTVKEYYGETQISKIEGNAIIKPAGEHSFTVSTPKIPAERDFQSGEMERNEGMTVVVDGVITRSYGYDYDAFRNNMVLAKSLQFNPTQKYRPTSVEAEALVKTNAKNRIVLEESGGQIKGEIGYYPQFNPQTYPLRVSSQVRDIKGILAYAYRKYFLVMNEAWGDNNVQQPDNDSLIRAPKPASRKNNDDLRIAGFNLLNFFTDAMVEGAPQTTYAGGNRGAKTIAEGVLQRQKLAEAIRLMDADAIGFLEVGNNGKTDKSSIANLVRYLNSRQPDKNLHYQYVYPEGDSSMGTDAISVGLIYRPAFLKASGSPVLLPMPREVKVELETDEGSSIIGQRSTLIQKFCRKDQDDFCFTLAVNHFKSKGCRGCVDDPVDEKGKSYGGIQACCNNLRVSAAYWLGEYFKTHTNPEEDSVLLIGDFNAYAQEDPVYLLTASEIDESENVKTSSSAKVEGSEGEIPLGKVLTEGYGYKSLLTEGDTFSYSYGGALGSLDHALASAGLEEKVVQAFDWHINSLENSLFEYPDKYSGDLPKVPGQYSSSDHDPVIIDIRR</sequence>
<keyword evidence="4" id="KW-1185">Reference proteome</keyword>
<dbReference type="Pfam" id="PF03372">
    <property type="entry name" value="Exo_endo_phos"/>
    <property type="match status" value="1"/>
</dbReference>
<protein>
    <submittedName>
        <fullName evidence="3">ExeM/NucH family extracellular endonuclease</fullName>
    </submittedName>
</protein>
<evidence type="ECO:0000256" key="1">
    <source>
        <dbReference type="SAM" id="SignalP"/>
    </source>
</evidence>
<keyword evidence="1" id="KW-0732">Signal</keyword>
<evidence type="ECO:0000313" key="4">
    <source>
        <dbReference type="Proteomes" id="UP001209854"/>
    </source>
</evidence>
<keyword evidence="3" id="KW-0378">Hydrolase</keyword>
<dbReference type="GO" id="GO:0016740">
    <property type="term" value="F:transferase activity"/>
    <property type="evidence" value="ECO:0007669"/>
    <property type="project" value="UniProtKB-KW"/>
</dbReference>
<dbReference type="PANTHER" id="PTHR42834:SF1">
    <property type="entry name" value="ENDONUCLEASE_EXONUCLEASE_PHOSPHATASE FAMILY PROTEIN (AFU_ORTHOLOGUE AFUA_3G09210)"/>
    <property type="match status" value="1"/>
</dbReference>
<dbReference type="InterPro" id="IPR036691">
    <property type="entry name" value="Endo/exonu/phosph_ase_sf"/>
</dbReference>
<dbReference type="GO" id="GO:0004519">
    <property type="term" value="F:endonuclease activity"/>
    <property type="evidence" value="ECO:0007669"/>
    <property type="project" value="UniProtKB-KW"/>
</dbReference>
<keyword evidence="3" id="KW-0255">Endonuclease</keyword>
<organism evidence="3 4">
    <name type="scientific">Endozoicomonas gorgoniicola</name>
    <dbReference type="NCBI Taxonomy" id="1234144"/>
    <lineage>
        <taxon>Bacteria</taxon>
        <taxon>Pseudomonadati</taxon>
        <taxon>Pseudomonadota</taxon>
        <taxon>Gammaproteobacteria</taxon>
        <taxon>Oceanospirillales</taxon>
        <taxon>Endozoicomonadaceae</taxon>
        <taxon>Endozoicomonas</taxon>
    </lineage>
</organism>
<proteinExistence type="predicted"/>
<keyword evidence="3" id="KW-0808">Transferase</keyword>
<dbReference type="RefSeq" id="WP_262563684.1">
    <property type="nucleotide sequence ID" value="NZ_JAPFCC010000001.1"/>
</dbReference>
<accession>A0ABT3MX35</accession>
<comment type="caution">
    <text evidence="3">The sequence shown here is derived from an EMBL/GenBank/DDBJ whole genome shotgun (WGS) entry which is preliminary data.</text>
</comment>
<dbReference type="CDD" id="cd04486">
    <property type="entry name" value="YhcR_OBF_like"/>
    <property type="match status" value="1"/>
</dbReference>